<gene>
    <name evidence="3" type="ORF">ACHAXA_002269</name>
</gene>
<organism evidence="3 4">
    <name type="scientific">Cyclostephanos tholiformis</name>
    <dbReference type="NCBI Taxonomy" id="382380"/>
    <lineage>
        <taxon>Eukaryota</taxon>
        <taxon>Sar</taxon>
        <taxon>Stramenopiles</taxon>
        <taxon>Ochrophyta</taxon>
        <taxon>Bacillariophyta</taxon>
        <taxon>Coscinodiscophyceae</taxon>
        <taxon>Thalassiosirophycidae</taxon>
        <taxon>Stephanodiscales</taxon>
        <taxon>Stephanodiscaceae</taxon>
        <taxon>Cyclostephanos</taxon>
    </lineage>
</organism>
<evidence type="ECO:0000256" key="2">
    <source>
        <dbReference type="SAM" id="SignalP"/>
    </source>
</evidence>
<feature type="compositionally biased region" description="Basic residues" evidence="1">
    <location>
        <begin position="34"/>
        <end position="48"/>
    </location>
</feature>
<dbReference type="Proteomes" id="UP001530377">
    <property type="component" value="Unassembled WGS sequence"/>
</dbReference>
<sequence>MFSTCIAVVLGVIGTGVHGLAAPTTTGSSGPPYHPHHHPHHHHHHGIGSRRAFASSTSYVLIASFLTTITTPNVANARYVLNERTGEYDEVMDEDWQTTWGKRLDKARSMSTEDVFLAARGAGNVNTREDIDEDGSVSEAYKKRRAMAGCRNDRLLKMSGAESSRECAARVLRNDYKFMIDVM</sequence>
<keyword evidence="2" id="KW-0732">Signal</keyword>
<evidence type="ECO:0000313" key="3">
    <source>
        <dbReference type="EMBL" id="KAL3815853.1"/>
    </source>
</evidence>
<proteinExistence type="predicted"/>
<evidence type="ECO:0000313" key="4">
    <source>
        <dbReference type="Proteomes" id="UP001530377"/>
    </source>
</evidence>
<reference evidence="3 4" key="1">
    <citation type="submission" date="2024-10" db="EMBL/GenBank/DDBJ databases">
        <title>Updated reference genomes for cyclostephanoid diatoms.</title>
        <authorList>
            <person name="Roberts W.R."/>
            <person name="Alverson A.J."/>
        </authorList>
    </citation>
    <scope>NUCLEOTIDE SEQUENCE [LARGE SCALE GENOMIC DNA]</scope>
    <source>
        <strain evidence="3 4">AJA228-03</strain>
    </source>
</reference>
<dbReference type="EMBL" id="JALLPB020000179">
    <property type="protein sequence ID" value="KAL3815853.1"/>
    <property type="molecule type" value="Genomic_DNA"/>
</dbReference>
<dbReference type="AlphaFoldDB" id="A0ABD3RSH1"/>
<accession>A0ABD3RSH1</accession>
<name>A0ABD3RSH1_9STRA</name>
<feature type="chain" id="PRO_5044788825" evidence="2">
    <location>
        <begin position="20"/>
        <end position="183"/>
    </location>
</feature>
<feature type="signal peptide" evidence="2">
    <location>
        <begin position="1"/>
        <end position="19"/>
    </location>
</feature>
<comment type="caution">
    <text evidence="3">The sequence shown here is derived from an EMBL/GenBank/DDBJ whole genome shotgun (WGS) entry which is preliminary data.</text>
</comment>
<protein>
    <submittedName>
        <fullName evidence="3">Uncharacterized protein</fullName>
    </submittedName>
</protein>
<feature type="region of interest" description="Disordered" evidence="1">
    <location>
        <begin position="23"/>
        <end position="49"/>
    </location>
</feature>
<evidence type="ECO:0000256" key="1">
    <source>
        <dbReference type="SAM" id="MobiDB-lite"/>
    </source>
</evidence>
<keyword evidence="4" id="KW-1185">Reference proteome</keyword>